<dbReference type="InterPro" id="IPR038770">
    <property type="entry name" value="Na+/solute_symporter_sf"/>
</dbReference>
<feature type="transmembrane region" description="Helical" evidence="5">
    <location>
        <begin position="7"/>
        <end position="27"/>
    </location>
</feature>
<dbReference type="OrthoDB" id="9806785at2"/>
<dbReference type="Pfam" id="PF01758">
    <property type="entry name" value="SBF"/>
    <property type="match status" value="1"/>
</dbReference>
<dbReference type="InterPro" id="IPR002657">
    <property type="entry name" value="BilAc:Na_symport/Acr3"/>
</dbReference>
<dbReference type="GO" id="GO:0016020">
    <property type="term" value="C:membrane"/>
    <property type="evidence" value="ECO:0007669"/>
    <property type="project" value="UniProtKB-SubCell"/>
</dbReference>
<protein>
    <submittedName>
        <fullName evidence="6">Bile acid:sodium symporter family protein</fullName>
    </submittedName>
</protein>
<keyword evidence="2 5" id="KW-0812">Transmembrane</keyword>
<feature type="transmembrane region" description="Helical" evidence="5">
    <location>
        <begin position="157"/>
        <end position="183"/>
    </location>
</feature>
<keyword evidence="3 5" id="KW-1133">Transmembrane helix</keyword>
<gene>
    <name evidence="6" type="ORF">D8M06_19200</name>
</gene>
<dbReference type="Gene3D" id="1.20.1530.20">
    <property type="match status" value="1"/>
</dbReference>
<feature type="transmembrane region" description="Helical" evidence="5">
    <location>
        <begin position="127"/>
        <end position="151"/>
    </location>
</feature>
<comment type="caution">
    <text evidence="6">The sequence shown here is derived from an EMBL/GenBank/DDBJ whole genome shotgun (WGS) entry which is preliminary data.</text>
</comment>
<evidence type="ECO:0000256" key="4">
    <source>
        <dbReference type="ARBA" id="ARBA00023136"/>
    </source>
</evidence>
<dbReference type="Proteomes" id="UP000269301">
    <property type="component" value="Unassembled WGS sequence"/>
</dbReference>
<dbReference type="RefSeq" id="WP_121206194.1">
    <property type="nucleotide sequence ID" value="NZ_RBZP01000034.1"/>
</dbReference>
<evidence type="ECO:0000256" key="3">
    <source>
        <dbReference type="ARBA" id="ARBA00022989"/>
    </source>
</evidence>
<organism evidence="6 7">
    <name type="scientific">Oceanobacillus halophilus</name>
    <dbReference type="NCBI Taxonomy" id="930130"/>
    <lineage>
        <taxon>Bacteria</taxon>
        <taxon>Bacillati</taxon>
        <taxon>Bacillota</taxon>
        <taxon>Bacilli</taxon>
        <taxon>Bacillales</taxon>
        <taxon>Bacillaceae</taxon>
        <taxon>Oceanobacillus</taxon>
    </lineage>
</organism>
<feature type="transmembrane region" description="Helical" evidence="5">
    <location>
        <begin position="67"/>
        <end position="92"/>
    </location>
</feature>
<evidence type="ECO:0000256" key="1">
    <source>
        <dbReference type="ARBA" id="ARBA00004141"/>
    </source>
</evidence>
<feature type="transmembrane region" description="Helical" evidence="5">
    <location>
        <begin position="283"/>
        <end position="302"/>
    </location>
</feature>
<keyword evidence="7" id="KW-1185">Reference proteome</keyword>
<dbReference type="AlphaFoldDB" id="A0A494ZR47"/>
<dbReference type="EMBL" id="RBZP01000034">
    <property type="protein sequence ID" value="RKQ28185.1"/>
    <property type="molecule type" value="Genomic_DNA"/>
</dbReference>
<evidence type="ECO:0000256" key="2">
    <source>
        <dbReference type="ARBA" id="ARBA00022692"/>
    </source>
</evidence>
<feature type="transmembrane region" description="Helical" evidence="5">
    <location>
        <begin position="219"/>
        <end position="244"/>
    </location>
</feature>
<accession>A0A494ZR47</accession>
<feature type="transmembrane region" description="Helical" evidence="5">
    <location>
        <begin position="33"/>
        <end position="55"/>
    </location>
</feature>
<proteinExistence type="predicted"/>
<dbReference type="InterPro" id="IPR004710">
    <property type="entry name" value="Bilac:Na_transpt"/>
</dbReference>
<dbReference type="PANTHER" id="PTHR10361">
    <property type="entry name" value="SODIUM-BILE ACID COTRANSPORTER"/>
    <property type="match status" value="1"/>
</dbReference>
<evidence type="ECO:0000256" key="5">
    <source>
        <dbReference type="SAM" id="Phobius"/>
    </source>
</evidence>
<evidence type="ECO:0000313" key="7">
    <source>
        <dbReference type="Proteomes" id="UP000269301"/>
    </source>
</evidence>
<comment type="subcellular location">
    <subcellularLocation>
        <location evidence="1">Membrane</location>
        <topology evidence="1">Multi-pass membrane protein</topology>
    </subcellularLocation>
</comment>
<reference evidence="6 7" key="1">
    <citation type="journal article" date="2016" name="Int. J. Syst. Evol. Microbiol.">
        <title>Oceanobacillus halophilus sp. nov., a novel moderately halophilic bacterium from a hypersaline lake.</title>
        <authorList>
            <person name="Amoozegar M.A."/>
            <person name="Bagheri M."/>
            <person name="Makhdoumi A."/>
            <person name="Nikou M.M."/>
            <person name="Fazeli S.A.S."/>
            <person name="Schumann P."/>
            <person name="Sproer C."/>
            <person name="Sanchez-Porro C."/>
            <person name="Ventosa A."/>
        </authorList>
    </citation>
    <scope>NUCLEOTIDE SEQUENCE [LARGE SCALE GENOMIC DNA]</scope>
    <source>
        <strain evidence="6 7">DSM 23996</strain>
    </source>
</reference>
<sequence>MNFFNKLNGLFTNYLAWIVLAVAALALTMPSSLFWASSYITLFLQIVMFTMGLTMKASDFAAVFKKPWQVLLVFVMQFGFMPFSAFLLAKAFNLPPEIALGLILVGTVPGGTSSNVITYLANGDVPLSITATSISTLLAPIFTPLVFMFYGGEYLNISFWSMFMSIVQVILIPIVLGLVINTLLHKQVQKVEGTLPTLSSVAVLLVLGGTVAINQETLIQTGALVFLVVFLHNLSGYAIGYIVGKSTKATRESTRAMAMETGIQNTGLAASLALQYFTPITALASAAGTIVHTLFGTIYANLCRKKDLRKVKEETFSVEVKSA</sequence>
<feature type="transmembrane region" description="Helical" evidence="5">
    <location>
        <begin position="98"/>
        <end position="120"/>
    </location>
</feature>
<evidence type="ECO:0000313" key="6">
    <source>
        <dbReference type="EMBL" id="RKQ28185.1"/>
    </source>
</evidence>
<keyword evidence="4 5" id="KW-0472">Membrane</keyword>
<name>A0A494ZR47_9BACI</name>
<dbReference type="PANTHER" id="PTHR10361:SF28">
    <property type="entry name" value="P3 PROTEIN-RELATED"/>
    <property type="match status" value="1"/>
</dbReference>